<dbReference type="InterPro" id="IPR016812">
    <property type="entry name" value="PPase_methylesterase_euk"/>
</dbReference>
<evidence type="ECO:0000256" key="5">
    <source>
        <dbReference type="PIRNR" id="PIRNR022950"/>
    </source>
</evidence>
<evidence type="ECO:0000256" key="6">
    <source>
        <dbReference type="PIRSR" id="PIRSR022950-1"/>
    </source>
</evidence>
<organism evidence="9 10">
    <name type="scientific">Zophobas morio</name>
    <dbReference type="NCBI Taxonomy" id="2755281"/>
    <lineage>
        <taxon>Eukaryota</taxon>
        <taxon>Metazoa</taxon>
        <taxon>Ecdysozoa</taxon>
        <taxon>Arthropoda</taxon>
        <taxon>Hexapoda</taxon>
        <taxon>Insecta</taxon>
        <taxon>Pterygota</taxon>
        <taxon>Neoptera</taxon>
        <taxon>Endopterygota</taxon>
        <taxon>Coleoptera</taxon>
        <taxon>Polyphaga</taxon>
        <taxon>Cucujiformia</taxon>
        <taxon>Tenebrionidae</taxon>
        <taxon>Zophobas</taxon>
    </lineage>
</organism>
<evidence type="ECO:0000256" key="2">
    <source>
        <dbReference type="ARBA" id="ARBA00022487"/>
    </source>
</evidence>
<comment type="caution">
    <text evidence="9">The sequence shown here is derived from an EMBL/GenBank/DDBJ whole genome shotgun (WGS) entry which is preliminary data.</text>
</comment>
<feature type="region of interest" description="Disordered" evidence="7">
    <location>
        <begin position="260"/>
        <end position="283"/>
    </location>
</feature>
<evidence type="ECO:0000313" key="9">
    <source>
        <dbReference type="EMBL" id="KAJ3639873.1"/>
    </source>
</evidence>
<dbReference type="AlphaFoldDB" id="A0AA38HL71"/>
<dbReference type="Proteomes" id="UP001168821">
    <property type="component" value="Unassembled WGS sequence"/>
</dbReference>
<reference evidence="9" key="1">
    <citation type="journal article" date="2023" name="G3 (Bethesda)">
        <title>Whole genome assemblies of Zophobas morio and Tenebrio molitor.</title>
        <authorList>
            <person name="Kaur S."/>
            <person name="Stinson S.A."/>
            <person name="diCenzo G.C."/>
        </authorList>
    </citation>
    <scope>NUCLEOTIDE SEQUENCE</scope>
    <source>
        <strain evidence="9">QUZm001</strain>
    </source>
</reference>
<feature type="domain" description="AB hydrolase-1" evidence="8">
    <location>
        <begin position="58"/>
        <end position="362"/>
    </location>
</feature>
<feature type="active site" evidence="6">
    <location>
        <position position="158"/>
    </location>
</feature>
<dbReference type="Gene3D" id="3.40.50.1820">
    <property type="entry name" value="alpha/beta hydrolase"/>
    <property type="match status" value="1"/>
</dbReference>
<comment type="similarity">
    <text evidence="1 5">Belongs to the AB hydrolase superfamily.</text>
</comment>
<dbReference type="Pfam" id="PF12697">
    <property type="entry name" value="Abhydrolase_6"/>
    <property type="match status" value="1"/>
</dbReference>
<feature type="active site" evidence="6">
    <location>
        <position position="135"/>
    </location>
</feature>
<proteinExistence type="inferred from homology"/>
<evidence type="ECO:0000256" key="1">
    <source>
        <dbReference type="ARBA" id="ARBA00008645"/>
    </source>
</evidence>
<keyword evidence="10" id="KW-1185">Reference proteome</keyword>
<evidence type="ECO:0000259" key="8">
    <source>
        <dbReference type="Pfam" id="PF12697"/>
    </source>
</evidence>
<feature type="active site" evidence="6">
    <location>
        <position position="351"/>
    </location>
</feature>
<dbReference type="InterPro" id="IPR029058">
    <property type="entry name" value="AB_hydrolase_fold"/>
</dbReference>
<dbReference type="GO" id="GO:0051723">
    <property type="term" value="F:protein methylesterase activity"/>
    <property type="evidence" value="ECO:0007669"/>
    <property type="project" value="UniProtKB-EC"/>
</dbReference>
<dbReference type="InterPro" id="IPR000073">
    <property type="entry name" value="AB_hydrolase_1"/>
</dbReference>
<evidence type="ECO:0000256" key="3">
    <source>
        <dbReference type="ARBA" id="ARBA00022801"/>
    </source>
</evidence>
<sequence length="388" mass="42040">MSHLRKAVLGRNVKRVGLAPNHDFNPVKWSQYFDTEETVETENGTFHIYKKGASGPAVVCLHGGGYSGLTWALFAVEVTSTIECQVIAIDLRGHGNTKTQDDGDLSLDTMAQDVVDVLNKLFMGDEPPVVLIGHSMGGAVAVQCSYLLQSAVGLCVIDVVEGTALDALSSMQSILRGRPGTFKSVQHAIQWCYRGGQTHNIEAAKVSMPGQIINIQSGKLAANEYDTLELVTPPELSAPSRKEVVPPPATIVEVEEDDEVNCTDCGKPPLPKTAKTDSLPPDEGPKYTWRIDLSQTEPFWSGWFKGLSQKFLDMRIPKLLLLANIHGLDTALTVGQMQGKFQLQVLTKSGHAIHEDQPHHVAEIIGGYLVKQKLASAKGELVCPLPGC</sequence>
<comment type="function">
    <text evidence="5">Demethylates proteins that have been reversibly carboxymethylated.</text>
</comment>
<evidence type="ECO:0000256" key="4">
    <source>
        <dbReference type="ARBA" id="ARBA00049203"/>
    </source>
</evidence>
<dbReference type="PANTHER" id="PTHR14189">
    <property type="entry name" value="PROTEIN PHOSPHATASE METHYLESTERASE-1 RELATED"/>
    <property type="match status" value="1"/>
</dbReference>
<name>A0AA38HL71_9CUCU</name>
<comment type="catalytic activity">
    <reaction evidence="4">
        <text>[phosphatase 2A protein]-C-terminal L-leucine methyl ester + H2O = [phosphatase 2A protein]-C-terminal L-leucine + methanol + H(+)</text>
        <dbReference type="Rhea" id="RHEA:48548"/>
        <dbReference type="Rhea" id="RHEA-COMP:12134"/>
        <dbReference type="Rhea" id="RHEA-COMP:12135"/>
        <dbReference type="ChEBI" id="CHEBI:15377"/>
        <dbReference type="ChEBI" id="CHEBI:15378"/>
        <dbReference type="ChEBI" id="CHEBI:17790"/>
        <dbReference type="ChEBI" id="CHEBI:90516"/>
        <dbReference type="ChEBI" id="CHEBI:90517"/>
        <dbReference type="EC" id="3.1.1.89"/>
    </reaction>
</comment>
<evidence type="ECO:0000256" key="7">
    <source>
        <dbReference type="SAM" id="MobiDB-lite"/>
    </source>
</evidence>
<evidence type="ECO:0000313" key="10">
    <source>
        <dbReference type="Proteomes" id="UP001168821"/>
    </source>
</evidence>
<dbReference type="EMBL" id="JALNTZ010000010">
    <property type="protein sequence ID" value="KAJ3639873.1"/>
    <property type="molecule type" value="Genomic_DNA"/>
</dbReference>
<dbReference type="PANTHER" id="PTHR14189:SF0">
    <property type="entry name" value="PROTEIN PHOSPHATASE METHYLESTERASE 1"/>
    <property type="match status" value="1"/>
</dbReference>
<keyword evidence="3 5" id="KW-0378">Hydrolase</keyword>
<keyword evidence="2 5" id="KW-0719">Serine esterase</keyword>
<dbReference type="PIRSF" id="PIRSF022950">
    <property type="entry name" value="PPase_methylesterase_euk"/>
    <property type="match status" value="1"/>
</dbReference>
<accession>A0AA38HL71</accession>
<dbReference type="EC" id="3.1.1.-" evidence="5"/>
<dbReference type="SUPFAM" id="SSF53474">
    <property type="entry name" value="alpha/beta-Hydrolases"/>
    <property type="match status" value="1"/>
</dbReference>
<gene>
    <name evidence="9" type="ORF">Zmor_003204</name>
</gene>
<protein>
    <recommendedName>
        <fullName evidence="5">Protein phosphatase methylesterase 1</fullName>
        <shortName evidence="5">PME-1</shortName>
        <ecNumber evidence="5">3.1.1.-</ecNumber>
    </recommendedName>
</protein>